<proteinExistence type="predicted"/>
<accession>A0A1Z5HT67</accession>
<reference evidence="2" key="1">
    <citation type="journal article" date="2017" name="Appl. Environ. Microbiol.">
        <title>Genomic analysis of Calderihabitans maritimus KKC1, a thermophilic hydrogenogenic carboxydotrophic bacterium isolated from marine sediment.</title>
        <authorList>
            <person name="Omae K."/>
            <person name="Yoneda Y."/>
            <person name="Fukuyama Y."/>
            <person name="Yoshida T."/>
            <person name="Sako Y."/>
        </authorList>
    </citation>
    <scope>NUCLEOTIDE SEQUENCE [LARGE SCALE GENOMIC DNA]</scope>
    <source>
        <strain evidence="2">KKC1</strain>
    </source>
</reference>
<dbReference type="EMBL" id="BDGJ01000084">
    <property type="protein sequence ID" value="GAW92547.1"/>
    <property type="molecule type" value="Genomic_DNA"/>
</dbReference>
<dbReference type="AlphaFoldDB" id="A0A1Z5HT67"/>
<dbReference type="SUPFAM" id="SSF46785">
    <property type="entry name" value="Winged helix' DNA-binding domain"/>
    <property type="match status" value="1"/>
</dbReference>
<evidence type="ECO:0000313" key="2">
    <source>
        <dbReference type="Proteomes" id="UP000197032"/>
    </source>
</evidence>
<protein>
    <recommendedName>
        <fullName evidence="3">DUF2250 domain-containing protein</fullName>
    </recommendedName>
</protein>
<dbReference type="Gene3D" id="1.10.10.10">
    <property type="entry name" value="Winged helix-like DNA-binding domain superfamily/Winged helix DNA-binding domain"/>
    <property type="match status" value="1"/>
</dbReference>
<dbReference type="Proteomes" id="UP000197032">
    <property type="component" value="Unassembled WGS sequence"/>
</dbReference>
<keyword evidence="2" id="KW-1185">Reference proteome</keyword>
<comment type="caution">
    <text evidence="1">The sequence shown here is derived from an EMBL/GenBank/DDBJ whole genome shotgun (WGS) entry which is preliminary data.</text>
</comment>
<organism evidence="1 2">
    <name type="scientific">Calderihabitans maritimus</name>
    <dbReference type="NCBI Taxonomy" id="1246530"/>
    <lineage>
        <taxon>Bacteria</taxon>
        <taxon>Bacillati</taxon>
        <taxon>Bacillota</taxon>
        <taxon>Clostridia</taxon>
        <taxon>Neomoorellales</taxon>
        <taxon>Calderihabitantaceae</taxon>
        <taxon>Calderihabitans</taxon>
    </lineage>
</organism>
<evidence type="ECO:0000313" key="1">
    <source>
        <dbReference type="EMBL" id="GAW92547.1"/>
    </source>
</evidence>
<gene>
    <name evidence="1" type="ORF">KKC1_17010</name>
</gene>
<dbReference type="InterPro" id="IPR036390">
    <property type="entry name" value="WH_DNA-bd_sf"/>
</dbReference>
<evidence type="ECO:0008006" key="3">
    <source>
        <dbReference type="Google" id="ProtNLM"/>
    </source>
</evidence>
<dbReference type="InterPro" id="IPR036388">
    <property type="entry name" value="WH-like_DNA-bd_sf"/>
</dbReference>
<sequence length="102" mass="12509">MKGSKIKTMLNWDILEENDLKILKYLYNIEADCAKFISRRLRISLEETMQRLKHLEKLGFLERVKGTFLKRKDLYKPKHMNHTYYKLTRKARLDIRSWYREG</sequence>
<name>A0A1Z5HT67_9FIRM</name>
<dbReference type="OrthoDB" id="2084451at2"/>
<dbReference type="InterPro" id="IPR019254">
    <property type="entry name" value="DUF2250"/>
</dbReference>
<dbReference type="Pfam" id="PF10007">
    <property type="entry name" value="DUF2250"/>
    <property type="match status" value="1"/>
</dbReference>